<sequence>MASMQDMRKLFSAFREDTSFGAQLCFRCLESRNHTETRSDSHTRGLVHLLLCVFESWSDFTPRGRLEGGKYKFQVVGDPAQ</sequence>
<comment type="caution">
    <text evidence="1">The sequence shown here is derived from an EMBL/GenBank/DDBJ whole genome shotgun (WGS) entry which is preliminary data.</text>
</comment>
<proteinExistence type="predicted"/>
<evidence type="ECO:0000313" key="1">
    <source>
        <dbReference type="EMBL" id="CAK8674492.1"/>
    </source>
</evidence>
<dbReference type="Proteomes" id="UP001642483">
    <property type="component" value="Unassembled WGS sequence"/>
</dbReference>
<gene>
    <name evidence="1" type="ORF">CVLEPA_LOCUS4186</name>
</gene>
<organism evidence="1 2">
    <name type="scientific">Clavelina lepadiformis</name>
    <name type="common">Light-bulb sea squirt</name>
    <name type="synonym">Ascidia lepadiformis</name>
    <dbReference type="NCBI Taxonomy" id="159417"/>
    <lineage>
        <taxon>Eukaryota</taxon>
        <taxon>Metazoa</taxon>
        <taxon>Chordata</taxon>
        <taxon>Tunicata</taxon>
        <taxon>Ascidiacea</taxon>
        <taxon>Aplousobranchia</taxon>
        <taxon>Clavelinidae</taxon>
        <taxon>Clavelina</taxon>
    </lineage>
</organism>
<dbReference type="EMBL" id="CAWYQH010000013">
    <property type="protein sequence ID" value="CAK8674492.1"/>
    <property type="molecule type" value="Genomic_DNA"/>
</dbReference>
<keyword evidence="2" id="KW-1185">Reference proteome</keyword>
<protein>
    <submittedName>
        <fullName evidence="1">Uncharacterized protein</fullName>
    </submittedName>
</protein>
<name>A0ABP0F853_CLALP</name>
<evidence type="ECO:0000313" key="2">
    <source>
        <dbReference type="Proteomes" id="UP001642483"/>
    </source>
</evidence>
<reference evidence="1 2" key="1">
    <citation type="submission" date="2024-02" db="EMBL/GenBank/DDBJ databases">
        <authorList>
            <person name="Daric V."/>
            <person name="Darras S."/>
        </authorList>
    </citation>
    <scope>NUCLEOTIDE SEQUENCE [LARGE SCALE GENOMIC DNA]</scope>
</reference>
<accession>A0ABP0F853</accession>